<name>L0ET08_LIBCB</name>
<gene>
    <name evidence="3" type="ordered locus">B488_06720</name>
</gene>
<feature type="compositionally biased region" description="Polar residues" evidence="1">
    <location>
        <begin position="511"/>
        <end position="525"/>
    </location>
</feature>
<protein>
    <recommendedName>
        <fullName evidence="5">Serine/threonine protein kinase</fullName>
    </recommendedName>
</protein>
<dbReference type="KEGG" id="lcc:B488_06720"/>
<evidence type="ECO:0000313" key="4">
    <source>
        <dbReference type="Proteomes" id="UP000010799"/>
    </source>
</evidence>
<evidence type="ECO:0000313" key="3">
    <source>
        <dbReference type="EMBL" id="AGA64664.1"/>
    </source>
</evidence>
<sequence>MKYPSFEQYAEALQAPEIVFIDPELKKGSVETTGLGLPLALCGGFALTYTITSGEKKYAVRCFHKPSNALEKRYSAISSRLKSLKSSYFVDFKFQPTGIRVGGNVFPIVKMIWTTGTTLGEYLELNYRNATVLQNLVQSFRTLAKYLEGQKMAHGDIQPGNVMVADDGRKVQLIDYDGIYVEELYTLGSAELGHRNFQHPGRTHVTWSASLDRFSFIAIDLALRVLIVHPEFWNKTQSDGDSILFKANDFADPAQSSIFSLLLNKPLFVDDAKNFSTICRSAFDKTPTLEDFLARRNIPQASIRISSSTHTAPVRYLAAFPVLDATNYDSCFLHIGDKIELIGQIVEVKQGTTKQGKTYVFINFGHWQGNIVKINIWPKRLNAMTNKPDQSWVGQWITVIGLMEPPRYISRRKDIFHLSITLEKNNQFRLITEKEAKFRLAGSATRGSGIITKSRSHELQTYATLSAVATPTSRNQKVLQLMNAIPSVTIMNNKTVLQTMHAGKPAPVKNSHGTTSHQNNRKTTSSSFIGNRKLLLQLIFWIIAVSLISVIFYMQGRGL</sequence>
<dbReference type="RefSeq" id="WP_015273091.1">
    <property type="nucleotide sequence ID" value="NC_019907.1"/>
</dbReference>
<proteinExistence type="predicted"/>
<feature type="region of interest" description="Disordered" evidence="1">
    <location>
        <begin position="503"/>
        <end position="525"/>
    </location>
</feature>
<keyword evidence="2" id="KW-0472">Membrane</keyword>
<dbReference type="HOGENOM" id="CLU_034924_0_0_5"/>
<dbReference type="PATRIC" id="fig|1215343.11.peg.688"/>
<dbReference type="EMBL" id="CP003789">
    <property type="protein sequence ID" value="AGA64664.1"/>
    <property type="molecule type" value="Genomic_DNA"/>
</dbReference>
<dbReference type="SUPFAM" id="SSF56112">
    <property type="entry name" value="Protein kinase-like (PK-like)"/>
    <property type="match status" value="1"/>
</dbReference>
<organism evidence="3 4">
    <name type="scientific">Liberibacter crescens (strain BT-1)</name>
    <dbReference type="NCBI Taxonomy" id="1215343"/>
    <lineage>
        <taxon>Bacteria</taxon>
        <taxon>Pseudomonadati</taxon>
        <taxon>Pseudomonadota</taxon>
        <taxon>Alphaproteobacteria</taxon>
        <taxon>Hyphomicrobiales</taxon>
        <taxon>Rhizobiaceae</taxon>
        <taxon>Liberibacter</taxon>
    </lineage>
</organism>
<evidence type="ECO:0000256" key="2">
    <source>
        <dbReference type="SAM" id="Phobius"/>
    </source>
</evidence>
<evidence type="ECO:0000256" key="1">
    <source>
        <dbReference type="SAM" id="MobiDB-lite"/>
    </source>
</evidence>
<keyword evidence="2" id="KW-1133">Transmembrane helix</keyword>
<accession>L0ET08</accession>
<dbReference type="InterPro" id="IPR011009">
    <property type="entry name" value="Kinase-like_dom_sf"/>
</dbReference>
<dbReference type="Gene3D" id="1.10.510.10">
    <property type="entry name" value="Transferase(Phosphotransferase) domain 1"/>
    <property type="match status" value="1"/>
</dbReference>
<evidence type="ECO:0008006" key="5">
    <source>
        <dbReference type="Google" id="ProtNLM"/>
    </source>
</evidence>
<dbReference type="Proteomes" id="UP000010799">
    <property type="component" value="Chromosome"/>
</dbReference>
<dbReference type="STRING" id="1215343.B488_06720"/>
<reference evidence="3 4" key="1">
    <citation type="journal article" date="2012" name="Stand. Genomic Sci.">
        <title>Complete genome sequence of Liberibacter crescens BT-1.</title>
        <authorList>
            <person name="Leonard M.T."/>
            <person name="Fagen J.R."/>
            <person name="Davis-Richardson A.G."/>
            <person name="Davis M.J."/>
            <person name="Triplett E.W."/>
        </authorList>
    </citation>
    <scope>NUCLEOTIDE SEQUENCE [LARGE SCALE GENOMIC DNA]</scope>
    <source>
        <strain evidence="3 4">BT-1</strain>
    </source>
</reference>
<dbReference type="eggNOG" id="COG0515">
    <property type="taxonomic scope" value="Bacteria"/>
</dbReference>
<keyword evidence="4" id="KW-1185">Reference proteome</keyword>
<keyword evidence="2" id="KW-0812">Transmembrane</keyword>
<feature type="transmembrane region" description="Helical" evidence="2">
    <location>
        <begin position="534"/>
        <end position="554"/>
    </location>
</feature>
<dbReference type="AlphaFoldDB" id="L0ET08"/>